<name>S5MR21_SALBN</name>
<reference evidence="2 3" key="1">
    <citation type="submission" date="2013-07" db="EMBL/GenBank/DDBJ databases">
        <title>Genome sequence of Salmonella bongori N268-08 - a rare clinical isolate.</title>
        <authorList>
            <person name="Marti R."/>
            <person name="Hagens S."/>
            <person name="Loessner M.J."/>
            <person name="Klumpp J."/>
        </authorList>
    </citation>
    <scope>NUCLEOTIDE SEQUENCE [LARGE SCALE GENOMIC DNA]</scope>
    <source>
        <strain evidence="2 3">N268-08</strain>
    </source>
</reference>
<dbReference type="KEGG" id="sbz:A464_1996"/>
<evidence type="ECO:0000313" key="3">
    <source>
        <dbReference type="Proteomes" id="UP000015042"/>
    </source>
</evidence>
<dbReference type="EMBL" id="CP006608">
    <property type="protein sequence ID" value="AGR59181.1"/>
    <property type="molecule type" value="Genomic_DNA"/>
</dbReference>
<feature type="domain" description="UmuC" evidence="1">
    <location>
        <begin position="1"/>
        <end position="40"/>
    </location>
</feature>
<dbReference type="AlphaFoldDB" id="S5MR21"/>
<dbReference type="PROSITE" id="PS50173">
    <property type="entry name" value="UMUC"/>
    <property type="match status" value="1"/>
</dbReference>
<dbReference type="eggNOG" id="COG0389">
    <property type="taxonomic scope" value="Bacteria"/>
</dbReference>
<accession>S5MR21</accession>
<gene>
    <name evidence="2" type="ORF">A464_1996</name>
</gene>
<dbReference type="HOGENOM" id="CLU_215454_0_0_6"/>
<dbReference type="Proteomes" id="UP000015042">
    <property type="component" value="Chromosome"/>
</dbReference>
<dbReference type="GO" id="GO:0006281">
    <property type="term" value="P:DNA repair"/>
    <property type="evidence" value="ECO:0007669"/>
    <property type="project" value="InterPro"/>
</dbReference>
<protein>
    <submittedName>
        <fullName evidence="2">Error-prone lesion bypass DNA polymerase V(UmuC)</fullName>
    </submittedName>
</protein>
<sequence>MIARSTEAKQLGIAMGEPYFKQKERFQQFGVVCFSSNYEL</sequence>
<organism evidence="2 3">
    <name type="scientific">Salmonella bongori N268-08</name>
    <dbReference type="NCBI Taxonomy" id="1197719"/>
    <lineage>
        <taxon>Bacteria</taxon>
        <taxon>Pseudomonadati</taxon>
        <taxon>Pseudomonadota</taxon>
        <taxon>Gammaproteobacteria</taxon>
        <taxon>Enterobacterales</taxon>
        <taxon>Enterobacteriaceae</taxon>
        <taxon>Salmonella</taxon>
    </lineage>
</organism>
<evidence type="ECO:0000259" key="1">
    <source>
        <dbReference type="PROSITE" id="PS50173"/>
    </source>
</evidence>
<dbReference type="InterPro" id="IPR001126">
    <property type="entry name" value="UmuC"/>
</dbReference>
<dbReference type="PATRIC" id="fig|1197719.3.peg.1987"/>
<proteinExistence type="predicted"/>
<evidence type="ECO:0000313" key="2">
    <source>
        <dbReference type="EMBL" id="AGR59181.1"/>
    </source>
</evidence>